<dbReference type="InterPro" id="IPR002492">
    <property type="entry name" value="Transposase_Tc1-like"/>
</dbReference>
<dbReference type="Pfam" id="PF01498">
    <property type="entry name" value="HTH_Tnp_Tc3_2"/>
    <property type="match status" value="1"/>
</dbReference>
<evidence type="ECO:0000259" key="2">
    <source>
        <dbReference type="Pfam" id="PF13358"/>
    </source>
</evidence>
<dbReference type="Gene3D" id="3.30.420.10">
    <property type="entry name" value="Ribonuclease H-like superfamily/Ribonuclease H"/>
    <property type="match status" value="1"/>
</dbReference>
<dbReference type="GO" id="GO:0006313">
    <property type="term" value="P:DNA transposition"/>
    <property type="evidence" value="ECO:0007669"/>
    <property type="project" value="InterPro"/>
</dbReference>
<reference evidence="3 4" key="1">
    <citation type="submission" date="2014-02" db="EMBL/GenBank/DDBJ databases">
        <title>Single nucleus genome sequencing reveals high similarity among nuclei of an endomycorrhizal fungus.</title>
        <authorList>
            <person name="Lin K."/>
            <person name="Geurts R."/>
            <person name="Zhang Z."/>
            <person name="Limpens E."/>
            <person name="Saunders D.G."/>
            <person name="Mu D."/>
            <person name="Pang E."/>
            <person name="Cao H."/>
            <person name="Cha H."/>
            <person name="Lin T."/>
            <person name="Zhou Q."/>
            <person name="Shang Y."/>
            <person name="Li Y."/>
            <person name="Ivanov S."/>
            <person name="Sharma T."/>
            <person name="Velzen R.V."/>
            <person name="Ruijter N.D."/>
            <person name="Aanen D.K."/>
            <person name="Win J."/>
            <person name="Kamoun S."/>
            <person name="Bisseling T."/>
            <person name="Huang S."/>
        </authorList>
    </citation>
    <scope>NUCLEOTIDE SEQUENCE [LARGE SCALE GENOMIC DNA]</scope>
    <source>
        <strain evidence="4">DAOM197198w</strain>
    </source>
</reference>
<dbReference type="EMBL" id="JEMT01028400">
    <property type="protein sequence ID" value="EXX54902.1"/>
    <property type="molecule type" value="Genomic_DNA"/>
</dbReference>
<organism evidence="3 4">
    <name type="scientific">Rhizophagus irregularis (strain DAOM 197198w)</name>
    <name type="common">Glomus intraradices</name>
    <dbReference type="NCBI Taxonomy" id="1432141"/>
    <lineage>
        <taxon>Eukaryota</taxon>
        <taxon>Fungi</taxon>
        <taxon>Fungi incertae sedis</taxon>
        <taxon>Mucoromycota</taxon>
        <taxon>Glomeromycotina</taxon>
        <taxon>Glomeromycetes</taxon>
        <taxon>Glomerales</taxon>
        <taxon>Glomeraceae</taxon>
        <taxon>Rhizophagus</taxon>
    </lineage>
</organism>
<dbReference type="Proteomes" id="UP000022910">
    <property type="component" value="Unassembled WGS sequence"/>
</dbReference>
<dbReference type="GO" id="GO:0003677">
    <property type="term" value="F:DNA binding"/>
    <property type="evidence" value="ECO:0007669"/>
    <property type="project" value="InterPro"/>
</dbReference>
<dbReference type="InterPro" id="IPR038717">
    <property type="entry name" value="Tc1-like_DDE_dom"/>
</dbReference>
<dbReference type="SUPFAM" id="SSF46689">
    <property type="entry name" value="Homeodomain-like"/>
    <property type="match status" value="1"/>
</dbReference>
<dbReference type="PANTHER" id="PTHR23022:SF135">
    <property type="entry name" value="SI:DKEY-77F5.3"/>
    <property type="match status" value="1"/>
</dbReference>
<dbReference type="Pfam" id="PF13358">
    <property type="entry name" value="DDE_3"/>
    <property type="match status" value="1"/>
</dbReference>
<evidence type="ECO:0000313" key="3">
    <source>
        <dbReference type="EMBL" id="EXX54902.1"/>
    </source>
</evidence>
<comment type="caution">
    <text evidence="3">The sequence shown here is derived from an EMBL/GenBank/DDBJ whole genome shotgun (WGS) entry which is preliminary data.</text>
</comment>
<evidence type="ECO:0000259" key="1">
    <source>
        <dbReference type="Pfam" id="PF01498"/>
    </source>
</evidence>
<evidence type="ECO:0000313" key="4">
    <source>
        <dbReference type="Proteomes" id="UP000022910"/>
    </source>
</evidence>
<dbReference type="Gene3D" id="1.10.10.10">
    <property type="entry name" value="Winged helix-like DNA-binding domain superfamily/Winged helix DNA-binding domain"/>
    <property type="match status" value="1"/>
</dbReference>
<dbReference type="PANTHER" id="PTHR23022">
    <property type="entry name" value="TRANSPOSABLE ELEMENT-RELATED"/>
    <property type="match status" value="1"/>
</dbReference>
<dbReference type="STRING" id="1432141.A0A015ICM0"/>
<dbReference type="InterPro" id="IPR036388">
    <property type="entry name" value="WH-like_DNA-bd_sf"/>
</dbReference>
<evidence type="ECO:0008006" key="5">
    <source>
        <dbReference type="Google" id="ProtNLM"/>
    </source>
</evidence>
<accession>A0A015ICM0</accession>
<name>A0A015ICM0_RHIIW</name>
<dbReference type="InterPro" id="IPR047655">
    <property type="entry name" value="Transpos_IS630-like"/>
</dbReference>
<feature type="domain" description="Tc1-like transposase DDE" evidence="2">
    <location>
        <begin position="149"/>
        <end position="292"/>
    </location>
</feature>
<dbReference type="OrthoDB" id="2446457at2759"/>
<sequence length="342" mass="38800">MKPLTPKTRGAIVYGHNCGQSSRTIAKQLGCGKTTVNDILKRLRETHSLTPKKQPGRPPLLNSTAQQELKSFVQENGENRRLCTKKLATVWTAHTKQPISAVTIRRNLKKVGLTACMPRKTPAMTEAHCQARLEWAHAHENWGTRRWRRVLFSDESTFTQFQQGRQGRVWREPGEELNPDCVAVTVKHSPNKMFWGCFSWNGLGPIVPINGSVTGQTHAKIINDYVIPTLHDFFPQGNGIFQEDNAPPHRSKIAMTARENAGIVVLNWPSQSPDLNPIENLWSEMKVMVRRRTPPPSSIKVLEKYVKDAWEDIPPEYYKKLIDSMPQRIEAVIAANGNRINY</sequence>
<gene>
    <name evidence="3" type="ORF">RirG_230270</name>
</gene>
<keyword evidence="4" id="KW-1185">Reference proteome</keyword>
<proteinExistence type="predicted"/>
<dbReference type="GO" id="GO:0015074">
    <property type="term" value="P:DNA integration"/>
    <property type="evidence" value="ECO:0007669"/>
    <property type="project" value="InterPro"/>
</dbReference>
<protein>
    <recommendedName>
        <fullName evidence="5">Transposable element tc3 transposase</fullName>
    </recommendedName>
</protein>
<dbReference type="AlphaFoldDB" id="A0A015ICM0"/>
<dbReference type="HOGENOM" id="CLU_033666_0_6_1"/>
<dbReference type="OMA" id="TIGRTHT"/>
<feature type="domain" description="Transposase Tc1-like" evidence="1">
    <location>
        <begin position="78"/>
        <end position="140"/>
    </location>
</feature>
<dbReference type="InterPro" id="IPR052338">
    <property type="entry name" value="Transposase_5"/>
</dbReference>
<dbReference type="InterPro" id="IPR009057">
    <property type="entry name" value="Homeodomain-like_sf"/>
</dbReference>
<dbReference type="NCBIfam" id="NF033545">
    <property type="entry name" value="transpos_IS630"/>
    <property type="match status" value="1"/>
</dbReference>
<dbReference type="InterPro" id="IPR036397">
    <property type="entry name" value="RNaseH_sf"/>
</dbReference>